<dbReference type="PROSITE" id="PS50164">
    <property type="entry name" value="GIY_YIG"/>
    <property type="match status" value="1"/>
</dbReference>
<dbReference type="CDD" id="cd00719">
    <property type="entry name" value="GIY-YIG_SF"/>
    <property type="match status" value="1"/>
</dbReference>
<evidence type="ECO:0000313" key="2">
    <source>
        <dbReference type="EMBL" id="MDJ1177279.1"/>
    </source>
</evidence>
<reference evidence="2 3" key="1">
    <citation type="submission" date="2023-01" db="EMBL/GenBank/DDBJ databases">
        <title>Novel diversity within Roseofilum (Cyanobacteria; Desertifilaceae) from marine benthic mats with descriptions of four novel species.</title>
        <authorList>
            <person name="Wang Y."/>
            <person name="Berthold D.E."/>
            <person name="Hu J."/>
            <person name="Lefler F.W."/>
            <person name="Laughinghouse H.D. IV."/>
        </authorList>
    </citation>
    <scope>NUCLEOTIDE SEQUENCE [LARGE SCALE GENOMIC DNA]</scope>
    <source>
        <strain evidence="2 3">BLCC-M91</strain>
    </source>
</reference>
<organism evidence="2 3">
    <name type="scientific">Roseofilum halophilum BLCC-M91</name>
    <dbReference type="NCBI Taxonomy" id="3022259"/>
    <lineage>
        <taxon>Bacteria</taxon>
        <taxon>Bacillati</taxon>
        <taxon>Cyanobacteriota</taxon>
        <taxon>Cyanophyceae</taxon>
        <taxon>Desertifilales</taxon>
        <taxon>Desertifilaceae</taxon>
        <taxon>Roseofilum</taxon>
        <taxon>Roseofilum halophilum</taxon>
    </lineage>
</organism>
<dbReference type="SUPFAM" id="SSF82771">
    <property type="entry name" value="GIY-YIG endonuclease"/>
    <property type="match status" value="1"/>
</dbReference>
<name>A0ABT7BDN6_9CYAN</name>
<proteinExistence type="predicted"/>
<accession>A0ABT7BDN6</accession>
<dbReference type="InterPro" id="IPR000305">
    <property type="entry name" value="GIY-YIG_endonuc"/>
</dbReference>
<comment type="caution">
    <text evidence="2">The sequence shown here is derived from an EMBL/GenBank/DDBJ whole genome shotgun (WGS) entry which is preliminary data.</text>
</comment>
<protein>
    <recommendedName>
        <fullName evidence="1">GIY-YIG domain-containing protein</fullName>
    </recommendedName>
</protein>
<dbReference type="Proteomes" id="UP001231370">
    <property type="component" value="Unassembled WGS sequence"/>
</dbReference>
<evidence type="ECO:0000259" key="1">
    <source>
        <dbReference type="PROSITE" id="PS50164"/>
    </source>
</evidence>
<keyword evidence="3" id="KW-1185">Reference proteome</keyword>
<evidence type="ECO:0000313" key="3">
    <source>
        <dbReference type="Proteomes" id="UP001231370"/>
    </source>
</evidence>
<gene>
    <name evidence="2" type="ORF">PJF56_00210</name>
</gene>
<dbReference type="InterPro" id="IPR035901">
    <property type="entry name" value="GIY-YIG_endonuc_sf"/>
</dbReference>
<dbReference type="Gene3D" id="3.40.1440.10">
    <property type="entry name" value="GIY-YIG endonuclease"/>
    <property type="match status" value="1"/>
</dbReference>
<dbReference type="EMBL" id="JAQPOK010000001">
    <property type="protein sequence ID" value="MDJ1177279.1"/>
    <property type="molecule type" value="Genomic_DNA"/>
</dbReference>
<dbReference type="RefSeq" id="WP_283760608.1">
    <property type="nucleotide sequence ID" value="NZ_JAQPOK010000001.1"/>
</dbReference>
<sequence length="94" mass="11095">MIQNRPMKGDRHLLQLPHIPLQTKELLPESSGIYYVLDKSHKVWYIGQAKNICKRWKGKTHHRNDINLSTRKSSQKVNLPLFFSGQFRTIELKI</sequence>
<feature type="domain" description="GIY-YIG" evidence="1">
    <location>
        <begin position="29"/>
        <end position="94"/>
    </location>
</feature>